<keyword evidence="7" id="KW-1185">Reference proteome</keyword>
<feature type="compositionally biased region" description="Low complexity" evidence="4">
    <location>
        <begin position="154"/>
        <end position="163"/>
    </location>
</feature>
<organism evidence="6 7">
    <name type="scientific">Acinetobacter guerrae</name>
    <dbReference type="NCBI Taxonomy" id="1843371"/>
    <lineage>
        <taxon>Bacteria</taxon>
        <taxon>Pseudomonadati</taxon>
        <taxon>Pseudomonadota</taxon>
        <taxon>Gammaproteobacteria</taxon>
        <taxon>Moraxellales</taxon>
        <taxon>Moraxellaceae</taxon>
        <taxon>Acinetobacter</taxon>
    </lineage>
</organism>
<proteinExistence type="predicted"/>
<dbReference type="EMBL" id="RAXU01000015">
    <property type="protein sequence ID" value="RKG32366.1"/>
    <property type="molecule type" value="Genomic_DNA"/>
</dbReference>
<evidence type="ECO:0000256" key="2">
    <source>
        <dbReference type="PIRSR" id="PIRSR640198-2"/>
    </source>
</evidence>
<dbReference type="Pfam" id="PF02661">
    <property type="entry name" value="Fic"/>
    <property type="match status" value="1"/>
</dbReference>
<dbReference type="InterPro" id="IPR036597">
    <property type="entry name" value="Fido-like_dom_sf"/>
</dbReference>
<dbReference type="AlphaFoldDB" id="A0A3A8EFS4"/>
<dbReference type="InterPro" id="IPR040198">
    <property type="entry name" value="Fido_containing"/>
</dbReference>
<protein>
    <submittedName>
        <fullName evidence="6">Fic family protein</fullName>
    </submittedName>
</protein>
<evidence type="ECO:0000313" key="6">
    <source>
        <dbReference type="EMBL" id="RKG32366.1"/>
    </source>
</evidence>
<accession>A0A3A8EFS4</accession>
<reference evidence="6 7" key="1">
    <citation type="submission" date="2018-09" db="EMBL/GenBank/DDBJ databases">
        <title>The draft genome of Acinetobacter spp. strains.</title>
        <authorList>
            <person name="Qin J."/>
            <person name="Feng Y."/>
            <person name="Zong Z."/>
        </authorList>
    </citation>
    <scope>NUCLEOTIDE SEQUENCE [LARGE SCALE GENOMIC DNA]</scope>
    <source>
        <strain evidence="6 7">WCHAc060096</strain>
    </source>
</reference>
<dbReference type="Proteomes" id="UP000269001">
    <property type="component" value="Unassembled WGS sequence"/>
</dbReference>
<dbReference type="PANTHER" id="PTHR13504">
    <property type="entry name" value="FIDO DOMAIN-CONTAINING PROTEIN DDB_G0283145"/>
    <property type="match status" value="1"/>
</dbReference>
<evidence type="ECO:0000259" key="5">
    <source>
        <dbReference type="PROSITE" id="PS51459"/>
    </source>
</evidence>
<feature type="binding site" evidence="2">
    <location>
        <begin position="227"/>
        <end position="234"/>
    </location>
    <ligand>
        <name>ATP</name>
        <dbReference type="ChEBI" id="CHEBI:30616"/>
    </ligand>
</feature>
<feature type="domain" description="Fido" evidence="5">
    <location>
        <begin position="132"/>
        <end position="292"/>
    </location>
</feature>
<feature type="site" description="Important for autoinhibition of adenylyltransferase activity" evidence="3">
    <location>
        <position position="78"/>
    </location>
</feature>
<dbReference type="PANTHER" id="PTHR13504:SF38">
    <property type="entry name" value="FIDO DOMAIN-CONTAINING PROTEIN"/>
    <property type="match status" value="1"/>
</dbReference>
<dbReference type="SUPFAM" id="SSF140931">
    <property type="entry name" value="Fic-like"/>
    <property type="match status" value="1"/>
</dbReference>
<dbReference type="PROSITE" id="PS51459">
    <property type="entry name" value="FIDO"/>
    <property type="match status" value="1"/>
</dbReference>
<keyword evidence="2" id="KW-0547">Nucleotide-binding</keyword>
<comment type="caution">
    <text evidence="6">The sequence shown here is derived from an EMBL/GenBank/DDBJ whole genome shotgun (WGS) entry which is preliminary data.</text>
</comment>
<feature type="active site" evidence="1">
    <location>
        <position position="223"/>
    </location>
</feature>
<dbReference type="Gene3D" id="1.10.3290.10">
    <property type="entry name" value="Fido-like domain"/>
    <property type="match status" value="1"/>
</dbReference>
<evidence type="ECO:0000256" key="4">
    <source>
        <dbReference type="SAM" id="MobiDB-lite"/>
    </source>
</evidence>
<feature type="region of interest" description="Disordered" evidence="4">
    <location>
        <begin position="149"/>
        <end position="175"/>
    </location>
</feature>
<dbReference type="GO" id="GO:0005524">
    <property type="term" value="F:ATP binding"/>
    <property type="evidence" value="ECO:0007669"/>
    <property type="project" value="UniProtKB-KW"/>
</dbReference>
<dbReference type="RefSeq" id="WP_120370695.1">
    <property type="nucleotide sequence ID" value="NZ_RAXU01000015.1"/>
</dbReference>
<evidence type="ECO:0000313" key="7">
    <source>
        <dbReference type="Proteomes" id="UP000269001"/>
    </source>
</evidence>
<evidence type="ECO:0000256" key="1">
    <source>
        <dbReference type="PIRSR" id="PIRSR640198-1"/>
    </source>
</evidence>
<gene>
    <name evidence="6" type="ORF">D7V21_11915</name>
</gene>
<sequence>MPEQSKTWLDDTTLRVMTYKSGSFTFALHINHERLQATIDRVNDAQVRFNKMPGLPQIIDQMQDKILASSIYSTNTIEGGEFSEEETEKILKIDPKLIQKTEEKRLTNLKQALEWVKQYSQKNLKTHQGQSISLSDILTLHELVSQEVDEKNNPPRQFRNNQPTQKTLVGNDTHGGSYRPPKCIEDIEYLMRAWIEWLNHPSILEQSVLVRASLAHYYFELIHPFWDGNGRTGRLIEMLILEQSGYRFSSSAVWKFYQQNIHEYFGLFNQCRKHTAKKDPDAQHEFVEFMVRGMLSTINDLHDQGNHLIHFLLYQTTLNGARNQGLLSERQYRLIELYITDLKEFLTPSELYRKVTIQALFKNKTERTYFRDIEKIVKMGFLLEHDGKLIPNWL</sequence>
<dbReference type="InterPro" id="IPR003812">
    <property type="entry name" value="Fido"/>
</dbReference>
<keyword evidence="2" id="KW-0067">ATP-binding</keyword>
<name>A0A3A8EFS4_9GAMM</name>
<evidence type="ECO:0000256" key="3">
    <source>
        <dbReference type="PIRSR" id="PIRSR640198-3"/>
    </source>
</evidence>